<comment type="caution">
    <text evidence="2">The sequence shown here is derived from an EMBL/GenBank/DDBJ whole genome shotgun (WGS) entry which is preliminary data.</text>
</comment>
<organism evidence="2 3">
    <name type="scientific">OM182 bacterium MED-G28</name>
    <dbReference type="NCBI Taxonomy" id="1986256"/>
    <lineage>
        <taxon>Bacteria</taxon>
        <taxon>Pseudomonadati</taxon>
        <taxon>Pseudomonadota</taxon>
        <taxon>Gammaproteobacteria</taxon>
        <taxon>OMG group</taxon>
        <taxon>OM182 clade</taxon>
    </lineage>
</organism>
<protein>
    <recommendedName>
        <fullName evidence="4">DUF481 domain-containing protein</fullName>
    </recommendedName>
</protein>
<keyword evidence="1" id="KW-0732">Signal</keyword>
<evidence type="ECO:0008006" key="4">
    <source>
        <dbReference type="Google" id="ProtNLM"/>
    </source>
</evidence>
<gene>
    <name evidence="2" type="ORF">CNF02_02870</name>
</gene>
<sequence>MKFLGRPVLCILLAFLATSAFAQQQNNITRELEVGALFTTGNTDEQALNFAGEIAFTRNQWEYGFNLDGLYASSDNETKGQRFYGIASANYEFTEDSFFQARASHEDDRFSGFDSQSDFTVSYRRGFLQNRSDMDLILNTGVGIRWSRLNGSDFDEPILRVAGEYEWIISNSATFSQELAVEYGTDSNIYRSDTGITTQILENLSLRFSLRLKHQTEVPSGRDETDSETAVTFVMNF</sequence>
<proteinExistence type="predicted"/>
<dbReference type="AlphaFoldDB" id="A0A2A5WEM2"/>
<dbReference type="InterPro" id="IPR007433">
    <property type="entry name" value="DUF481"/>
</dbReference>
<dbReference type="Proteomes" id="UP000219329">
    <property type="component" value="Unassembled WGS sequence"/>
</dbReference>
<feature type="chain" id="PRO_5012856877" description="DUF481 domain-containing protein" evidence="1">
    <location>
        <begin position="23"/>
        <end position="237"/>
    </location>
</feature>
<dbReference type="Pfam" id="PF04338">
    <property type="entry name" value="DUF481"/>
    <property type="match status" value="1"/>
</dbReference>
<feature type="signal peptide" evidence="1">
    <location>
        <begin position="1"/>
        <end position="22"/>
    </location>
</feature>
<name>A0A2A5WEM2_9GAMM</name>
<dbReference type="EMBL" id="NTJZ01000002">
    <property type="protein sequence ID" value="PDH34985.1"/>
    <property type="molecule type" value="Genomic_DNA"/>
</dbReference>
<reference evidence="2 3" key="1">
    <citation type="submission" date="2017-08" db="EMBL/GenBank/DDBJ databases">
        <title>Fine stratification of microbial communities through a metagenomic profile of the photic zone.</title>
        <authorList>
            <person name="Haro-Moreno J.M."/>
            <person name="Lopez-Perez M."/>
            <person name="De La Torre J."/>
            <person name="Picazo A."/>
            <person name="Camacho A."/>
            <person name="Rodriguez-Valera F."/>
        </authorList>
    </citation>
    <scope>NUCLEOTIDE SEQUENCE [LARGE SCALE GENOMIC DNA]</scope>
    <source>
        <strain evidence="2">MED-G28</strain>
    </source>
</reference>
<accession>A0A2A5WEM2</accession>
<evidence type="ECO:0000313" key="3">
    <source>
        <dbReference type="Proteomes" id="UP000219329"/>
    </source>
</evidence>
<evidence type="ECO:0000256" key="1">
    <source>
        <dbReference type="SAM" id="SignalP"/>
    </source>
</evidence>
<evidence type="ECO:0000313" key="2">
    <source>
        <dbReference type="EMBL" id="PDH34985.1"/>
    </source>
</evidence>